<dbReference type="FunFam" id="3.30.70.270:FF:000020">
    <property type="entry name" value="Transposon Tf2-6 polyprotein-like Protein"/>
    <property type="match status" value="1"/>
</dbReference>
<dbReference type="EMBL" id="CDMZ01000463">
    <property type="protein sequence ID" value="CEM14845.1"/>
    <property type="molecule type" value="Genomic_DNA"/>
</dbReference>
<dbReference type="CDD" id="cd01647">
    <property type="entry name" value="RT_LTR"/>
    <property type="match status" value="1"/>
</dbReference>
<dbReference type="InterPro" id="IPR036397">
    <property type="entry name" value="RNaseH_sf"/>
</dbReference>
<evidence type="ECO:0000256" key="2">
    <source>
        <dbReference type="ARBA" id="ARBA00022679"/>
    </source>
</evidence>
<evidence type="ECO:0000256" key="5">
    <source>
        <dbReference type="ARBA" id="ARBA00022759"/>
    </source>
</evidence>
<dbReference type="Pfam" id="PF00078">
    <property type="entry name" value="RVT_1"/>
    <property type="match status" value="1"/>
</dbReference>
<dbReference type="Gene3D" id="3.30.70.270">
    <property type="match status" value="2"/>
</dbReference>
<feature type="compositionally biased region" description="Pro residues" evidence="8">
    <location>
        <begin position="747"/>
        <end position="758"/>
    </location>
</feature>
<keyword evidence="4" id="KW-0540">Nuclease</keyword>
<dbReference type="InterPro" id="IPR023780">
    <property type="entry name" value="Chromo_domain"/>
</dbReference>
<dbReference type="PROSITE" id="PS50994">
    <property type="entry name" value="INTEGRASE"/>
    <property type="match status" value="1"/>
</dbReference>
<dbReference type="InterPro" id="IPR043128">
    <property type="entry name" value="Rev_trsase/Diguanyl_cyclase"/>
</dbReference>
<dbReference type="VEuPathDB" id="CryptoDB:Cvel_3488"/>
<dbReference type="GO" id="GO:0004519">
    <property type="term" value="F:endonuclease activity"/>
    <property type="evidence" value="ECO:0007669"/>
    <property type="project" value="UniProtKB-KW"/>
</dbReference>
<dbReference type="PANTHER" id="PTHR37984:SF5">
    <property type="entry name" value="PROTEIN NYNRIN-LIKE"/>
    <property type="match status" value="1"/>
</dbReference>
<dbReference type="GO" id="GO:0015074">
    <property type="term" value="P:DNA integration"/>
    <property type="evidence" value="ECO:0007669"/>
    <property type="project" value="InterPro"/>
</dbReference>
<dbReference type="InterPro" id="IPR000477">
    <property type="entry name" value="RT_dom"/>
</dbReference>
<dbReference type="Gene3D" id="1.10.340.70">
    <property type="match status" value="1"/>
</dbReference>
<dbReference type="Gene3D" id="3.30.420.10">
    <property type="entry name" value="Ribonuclease H-like superfamily/Ribonuclease H"/>
    <property type="match status" value="1"/>
</dbReference>
<proteinExistence type="predicted"/>
<feature type="domain" description="Chromo" evidence="9">
    <location>
        <begin position="1223"/>
        <end position="1278"/>
    </location>
</feature>
<accession>A0A0G4FLG3</accession>
<dbReference type="FunFam" id="1.10.340.70:FF:000001">
    <property type="entry name" value="Retrovirus-related Pol polyprotein from transposon gypsy-like Protein"/>
    <property type="match status" value="1"/>
</dbReference>
<dbReference type="Pfam" id="PF17921">
    <property type="entry name" value="Integrase_H2C2"/>
    <property type="match status" value="1"/>
</dbReference>
<dbReference type="CDD" id="cd00303">
    <property type="entry name" value="retropepsin_like"/>
    <property type="match status" value="1"/>
</dbReference>
<dbReference type="CDD" id="cd09274">
    <property type="entry name" value="RNase_HI_RT_Ty3"/>
    <property type="match status" value="1"/>
</dbReference>
<feature type="domain" description="Integrase catalytic" evidence="11">
    <location>
        <begin position="912"/>
        <end position="1073"/>
    </location>
</feature>
<dbReference type="GO" id="GO:0003676">
    <property type="term" value="F:nucleic acid binding"/>
    <property type="evidence" value="ECO:0007669"/>
    <property type="project" value="InterPro"/>
</dbReference>
<keyword evidence="6" id="KW-0378">Hydrolase</keyword>
<reference evidence="12" key="1">
    <citation type="submission" date="2014-11" db="EMBL/GenBank/DDBJ databases">
        <authorList>
            <person name="Otto D Thomas"/>
            <person name="Naeem Raeece"/>
        </authorList>
    </citation>
    <scope>NUCLEOTIDE SEQUENCE</scope>
</reference>
<evidence type="ECO:0000259" key="9">
    <source>
        <dbReference type="PROSITE" id="PS50013"/>
    </source>
</evidence>
<dbReference type="PROSITE" id="PS50013">
    <property type="entry name" value="CHROMO_2"/>
    <property type="match status" value="1"/>
</dbReference>
<dbReference type="EC" id="2.7.7.49" evidence="1"/>
<keyword evidence="2" id="KW-0808">Transferase</keyword>
<dbReference type="InterPro" id="IPR016197">
    <property type="entry name" value="Chromo-like_dom_sf"/>
</dbReference>
<feature type="compositionally biased region" description="Polar residues" evidence="8">
    <location>
        <begin position="1"/>
        <end position="14"/>
    </location>
</feature>
<sequence>MGTDGPDQQMSSVIPSGLGHSPIPSGAFSAAPEWRPVPQRPVDFPPGLWPQNRPNHQNPNHRSLYTHSTAGRAARLIRFHGRLNGVPVRCLFDPGADSSFVAQSIAKSNRWELRNLEDPAACKGGLMGGPRLRIDREATGLNLEIQGFNASHDFVVVDLDEDYDVILGMPFCEKYDPRPHWREKILRFPAETSPSGEELHLLDSEVYPEEGGDEFFGRRELRRLMKKQSTKLHLFRLEEISRGCEATAHLHSIATGGKQGGPPPLSSVPPNHPINSPSFAGLRKHLQGGEVDLRVRAVLEKHYDRFPDKLPGLPPHQSIECEIKLEAGHTPPARAPYRLSFGQLDELRKQLDSYLEKGHIRPSSSPYAAPVLFVQKADGTQRMCIDFTGLNKIMIKDKFPLPHPEDLLNRLHGAKIFSSLDLRQYFHQLRIREGDEEKTAFVTRYGSFEWLVMPFGLSNAPSISMRLITHVLRPLLNSCVVVFIDDVLVFSRTPEEHVEHIHRVLSLLREHDLYVKVTKCTWMRKWMKFLGLVIDEGGVRPAPEKLQGLQEFPEPKDRTGLRQFLGLASWFRRFVPRFSHIAAPLLSLLRTTVPFNWKAEHSLAFPLLKKAVLDHATLALPDPKQPVVLVPDASLSAQAIRAVAMQRDCASGRFRPLAFGSRQGVNYPVRELEFLAIIHFTKVWRHFLAADSEIWTDHQSLTNFNHRSFEHCSPRVRRWIEFMQEFGIQPKYIPGKANIVADALSRNPPPSAPQPEPSAPRQEPSTPEQELRVLQVSAVPSREFLRKCREGYAHDPFFSPIVWNLSALRPPTPSPKLALRMRDITFRDGLLYYGGDRLCVPRSLHKQMIGENHASPHSAHLGINKTYKKMASLYYWPKMWRDVGVYIRACDPCQRSKGPNALPPGLLHPLSVPSQPWESVCLDFLTDLPPSGDERYDTIMVVVCRLIKAAILVPTHRIASAEETARLYRRFVTCKKGYQRQIVSDRDPRFVSKFWQTLHALSGTQLDFSTSGHHDTAGQAERMNRTIEEALRCLVETKQTRWSEFLCDVEFAYNSSVHEGTSFSPFTLDTGRQAVAPPSLSLPSSVEQSFDAEDFLEGHRQMVAAATESLRAAQGIMTRYANRHRRPADGIQVGQYVLVHRSWWPQPVGKGKEYARKLDSVWFGPFEVEAVLPRDNLEVVLPAGCRKHPVIHRSLCKPYRQSGGGTVVRPPSVRMPAWAEEEFEVERVVAVRGRGGGREYRVQWKGFPAEEATWEPLSNLKNAKAMIAAFHASARRSV</sequence>
<dbReference type="Pfam" id="PF13650">
    <property type="entry name" value="Asp_protease_2"/>
    <property type="match status" value="1"/>
</dbReference>
<feature type="region of interest" description="Disordered" evidence="8">
    <location>
        <begin position="1"/>
        <end position="61"/>
    </location>
</feature>
<feature type="region of interest" description="Disordered" evidence="8">
    <location>
        <begin position="743"/>
        <end position="770"/>
    </location>
</feature>
<dbReference type="InterPro" id="IPR001584">
    <property type="entry name" value="Integrase_cat-core"/>
</dbReference>
<dbReference type="SUPFAM" id="SSF53098">
    <property type="entry name" value="Ribonuclease H-like"/>
    <property type="match status" value="1"/>
</dbReference>
<evidence type="ECO:0000259" key="11">
    <source>
        <dbReference type="PROSITE" id="PS50994"/>
    </source>
</evidence>
<keyword evidence="5" id="KW-0255">Endonuclease</keyword>
<keyword evidence="7" id="KW-0695">RNA-directed DNA polymerase</keyword>
<evidence type="ECO:0000256" key="8">
    <source>
        <dbReference type="SAM" id="MobiDB-lite"/>
    </source>
</evidence>
<dbReference type="InterPro" id="IPR050951">
    <property type="entry name" value="Retrovirus_Pol_polyprotein"/>
</dbReference>
<evidence type="ECO:0000256" key="3">
    <source>
        <dbReference type="ARBA" id="ARBA00022695"/>
    </source>
</evidence>
<evidence type="ECO:0000256" key="6">
    <source>
        <dbReference type="ARBA" id="ARBA00022801"/>
    </source>
</evidence>
<dbReference type="Gene3D" id="2.40.70.10">
    <property type="entry name" value="Acid Proteases"/>
    <property type="match status" value="1"/>
</dbReference>
<dbReference type="PROSITE" id="PS50878">
    <property type="entry name" value="RT_POL"/>
    <property type="match status" value="1"/>
</dbReference>
<evidence type="ECO:0000256" key="4">
    <source>
        <dbReference type="ARBA" id="ARBA00022722"/>
    </source>
</evidence>
<keyword evidence="3" id="KW-0548">Nucleotidyltransferase</keyword>
<dbReference type="SUPFAM" id="SSF54160">
    <property type="entry name" value="Chromo domain-like"/>
    <property type="match status" value="1"/>
</dbReference>
<evidence type="ECO:0000256" key="1">
    <source>
        <dbReference type="ARBA" id="ARBA00012493"/>
    </source>
</evidence>
<evidence type="ECO:0000313" key="12">
    <source>
        <dbReference type="EMBL" id="CEM14845.1"/>
    </source>
</evidence>
<dbReference type="InterPro" id="IPR000953">
    <property type="entry name" value="Chromo/chromo_shadow_dom"/>
</dbReference>
<dbReference type="GO" id="GO:0016787">
    <property type="term" value="F:hydrolase activity"/>
    <property type="evidence" value="ECO:0007669"/>
    <property type="project" value="UniProtKB-KW"/>
</dbReference>
<dbReference type="SMART" id="SM00298">
    <property type="entry name" value="CHROMO"/>
    <property type="match status" value="1"/>
</dbReference>
<dbReference type="InterPro" id="IPR041373">
    <property type="entry name" value="RT_RNaseH"/>
</dbReference>
<dbReference type="InterPro" id="IPR043502">
    <property type="entry name" value="DNA/RNA_pol_sf"/>
</dbReference>
<evidence type="ECO:0000256" key="7">
    <source>
        <dbReference type="ARBA" id="ARBA00022918"/>
    </source>
</evidence>
<evidence type="ECO:0000259" key="10">
    <source>
        <dbReference type="PROSITE" id="PS50878"/>
    </source>
</evidence>
<name>A0A0G4FLG3_9ALVE</name>
<organism evidence="12">
    <name type="scientific">Chromera velia CCMP2878</name>
    <dbReference type="NCBI Taxonomy" id="1169474"/>
    <lineage>
        <taxon>Eukaryota</taxon>
        <taxon>Sar</taxon>
        <taxon>Alveolata</taxon>
        <taxon>Colpodellida</taxon>
        <taxon>Chromeraceae</taxon>
        <taxon>Chromera</taxon>
    </lineage>
</organism>
<feature type="domain" description="Reverse transcriptase" evidence="10">
    <location>
        <begin position="355"/>
        <end position="534"/>
    </location>
</feature>
<dbReference type="Pfam" id="PF17917">
    <property type="entry name" value="RT_RNaseH"/>
    <property type="match status" value="1"/>
</dbReference>
<gene>
    <name evidence="12" type="ORF">Cvel_3488</name>
</gene>
<dbReference type="AlphaFoldDB" id="A0A0G4FLG3"/>
<dbReference type="GO" id="GO:0003964">
    <property type="term" value="F:RNA-directed DNA polymerase activity"/>
    <property type="evidence" value="ECO:0007669"/>
    <property type="project" value="UniProtKB-KW"/>
</dbReference>
<dbReference type="InterPro" id="IPR012337">
    <property type="entry name" value="RNaseH-like_sf"/>
</dbReference>
<dbReference type="SUPFAM" id="SSF56672">
    <property type="entry name" value="DNA/RNA polymerases"/>
    <property type="match status" value="1"/>
</dbReference>
<feature type="compositionally biased region" description="Low complexity" evidence="8">
    <location>
        <begin position="50"/>
        <end position="61"/>
    </location>
</feature>
<dbReference type="PhylomeDB" id="A0A0G4FLG3"/>
<dbReference type="Gene3D" id="2.40.50.40">
    <property type="match status" value="1"/>
</dbReference>
<dbReference type="Gene3D" id="3.10.10.10">
    <property type="entry name" value="HIV Type 1 Reverse Transcriptase, subunit A, domain 1"/>
    <property type="match status" value="1"/>
</dbReference>
<dbReference type="PANTHER" id="PTHR37984">
    <property type="entry name" value="PROTEIN CBG26694"/>
    <property type="match status" value="1"/>
</dbReference>
<dbReference type="SUPFAM" id="SSF50630">
    <property type="entry name" value="Acid proteases"/>
    <property type="match status" value="1"/>
</dbReference>
<dbReference type="Pfam" id="PF00385">
    <property type="entry name" value="Chromo"/>
    <property type="match status" value="1"/>
</dbReference>
<protein>
    <recommendedName>
        <fullName evidence="1">RNA-directed DNA polymerase</fullName>
        <ecNumber evidence="1">2.7.7.49</ecNumber>
    </recommendedName>
</protein>
<dbReference type="InterPro" id="IPR041588">
    <property type="entry name" value="Integrase_H2C2"/>
</dbReference>
<dbReference type="InterPro" id="IPR021109">
    <property type="entry name" value="Peptidase_aspartic_dom_sf"/>
</dbReference>